<comment type="caution">
    <text evidence="5">The sequence shown here is derived from an EMBL/GenBank/DDBJ whole genome shotgun (WGS) entry which is preliminary data.</text>
</comment>
<dbReference type="InterPro" id="IPR015168">
    <property type="entry name" value="SsuA/THI5"/>
</dbReference>
<dbReference type="GO" id="GO:0042597">
    <property type="term" value="C:periplasmic space"/>
    <property type="evidence" value="ECO:0007669"/>
    <property type="project" value="UniProtKB-SubCell"/>
</dbReference>
<evidence type="ECO:0000259" key="4">
    <source>
        <dbReference type="Pfam" id="PF09084"/>
    </source>
</evidence>
<sequence length="346" mass="37311">MRIIKPLIALMLALVLVFSLFGCSKAPEQPAAPTTPEQPAPVEPVKIQLNEVTHSVFYAPQYAAIELGYFADEGIELELINGAGADKVMTAVLTGASQIGLAGPEASIYVYLEGRSDYCQVFAQLTKRDGSFLVGREPDPDFTWEKLRGSYLIGGRKGGVPLMTLEYLLKSKGLVPGTDLTVDSSVAFAAMAGAFVGGTGDYVTLFEPTASMLEREGKGYVLASVGEAAGEVPYTAYFAAKSYIDANPDLIAAFTRAVARGQKWVQENDAAEIARVIAPQFPDTDLELLTMVTQRQKDIDAWNATPVMTEEAFGNLKDVMETAGELSQRVPFNEIVNNTFAEEAIK</sequence>
<dbReference type="PROSITE" id="PS51257">
    <property type="entry name" value="PROKAR_LIPOPROTEIN"/>
    <property type="match status" value="1"/>
</dbReference>
<protein>
    <recommendedName>
        <fullName evidence="4">SsuA/THI5-like domain-containing protein</fullName>
    </recommendedName>
</protein>
<feature type="domain" description="SsuA/THI5-like" evidence="4">
    <location>
        <begin position="59"/>
        <end position="268"/>
    </location>
</feature>
<dbReference type="Gene3D" id="3.40.190.10">
    <property type="entry name" value="Periplasmic binding protein-like II"/>
    <property type="match status" value="2"/>
</dbReference>
<dbReference type="AlphaFoldDB" id="A0A644WQ21"/>
<evidence type="ECO:0000256" key="3">
    <source>
        <dbReference type="ARBA" id="ARBA00022729"/>
    </source>
</evidence>
<evidence type="ECO:0000313" key="5">
    <source>
        <dbReference type="EMBL" id="MPM06006.1"/>
    </source>
</evidence>
<dbReference type="EMBL" id="VSSQ01001187">
    <property type="protein sequence ID" value="MPM06006.1"/>
    <property type="molecule type" value="Genomic_DNA"/>
</dbReference>
<proteinExistence type="inferred from homology"/>
<reference evidence="5" key="1">
    <citation type="submission" date="2019-08" db="EMBL/GenBank/DDBJ databases">
        <authorList>
            <person name="Kucharzyk K."/>
            <person name="Murdoch R.W."/>
            <person name="Higgins S."/>
            <person name="Loffler F."/>
        </authorList>
    </citation>
    <scope>NUCLEOTIDE SEQUENCE</scope>
</reference>
<accession>A0A644WQ21</accession>
<dbReference type="PANTHER" id="PTHR30024:SF47">
    <property type="entry name" value="TAURINE-BINDING PERIPLASMIC PROTEIN"/>
    <property type="match status" value="1"/>
</dbReference>
<gene>
    <name evidence="5" type="ORF">SDC9_52301</name>
</gene>
<evidence type="ECO:0000256" key="1">
    <source>
        <dbReference type="ARBA" id="ARBA00004418"/>
    </source>
</evidence>
<keyword evidence="3" id="KW-0732">Signal</keyword>
<organism evidence="5">
    <name type="scientific">bioreactor metagenome</name>
    <dbReference type="NCBI Taxonomy" id="1076179"/>
    <lineage>
        <taxon>unclassified sequences</taxon>
        <taxon>metagenomes</taxon>
        <taxon>ecological metagenomes</taxon>
    </lineage>
</organism>
<dbReference type="SUPFAM" id="SSF53850">
    <property type="entry name" value="Periplasmic binding protein-like II"/>
    <property type="match status" value="1"/>
</dbReference>
<comment type="similarity">
    <text evidence="2">Belongs to the bacterial solute-binding protein SsuA/TauA family.</text>
</comment>
<comment type="subcellular location">
    <subcellularLocation>
        <location evidence="1">Periplasm</location>
    </subcellularLocation>
</comment>
<dbReference type="Pfam" id="PF09084">
    <property type="entry name" value="NMT1"/>
    <property type="match status" value="1"/>
</dbReference>
<dbReference type="PANTHER" id="PTHR30024">
    <property type="entry name" value="ALIPHATIC SULFONATES-BINDING PROTEIN-RELATED"/>
    <property type="match status" value="1"/>
</dbReference>
<evidence type="ECO:0000256" key="2">
    <source>
        <dbReference type="ARBA" id="ARBA00010742"/>
    </source>
</evidence>
<name>A0A644WQ21_9ZZZZ</name>